<dbReference type="GO" id="GO:0000226">
    <property type="term" value="P:microtubule cytoskeleton organization"/>
    <property type="evidence" value="ECO:0007669"/>
    <property type="project" value="InterPro"/>
</dbReference>
<feature type="coiled-coil region" evidence="8">
    <location>
        <begin position="43"/>
        <end position="77"/>
    </location>
</feature>
<dbReference type="GO" id="GO:0005819">
    <property type="term" value="C:spindle"/>
    <property type="evidence" value="ECO:0007669"/>
    <property type="project" value="TreeGrafter"/>
</dbReference>
<dbReference type="GO" id="GO:0005737">
    <property type="term" value="C:cytoplasm"/>
    <property type="evidence" value="ECO:0007669"/>
    <property type="project" value="UniProtKB-SubCell"/>
</dbReference>
<proteinExistence type="inferred from homology"/>
<keyword evidence="4" id="KW-0963">Cytoplasm</keyword>
<sequence length="596" mass="67516">MVNGQIETTCDTLLRELQHIWDEVGESDAERDHMLLQLEQECLQVYRRKVDQASNAKASLQRALADSEAELASLISRLGDRPSLDRSEVRVGNLREQLSAIQPQLDELRKKQEDRMRQFVDVKARIEQITAEILGLVQNDVSTYSPVSEDDLSLKRLDDYHSQLQALQREKNERLHKVLDYVGTIHDLCAVLGMDFFKAVTEVHPSLDDSSSVQSKSISNDTLDKLARTVTSLRQEKKQRIKKLQELGTSLIEMWSLMDTPPEEQQLFQHVTCLLSMSEDEVCVQQALALDNIEQAEVEVERLDTLKASKTKELVMKKQEELDEIYRQAHMHPDLISMNNKIMAAIDSGTFDPAELLASMDLQISEAKEEASSRREIMEKVEKWMSACEEENWLDDYSRDQNRYSATRGAHLNLKRAERARVTVNKLPALVESLVAKARLWEEEHGLSFLYDGVRLLGMLEDYSLLRQEKEEEKRRARDQKRLQEQLITEQETYFGSKPSPNKPVSAKKPAGPRMNGSVDMSTNRKLSLGGGILQSSNVDMLSPRMNGATPVRAGKDGKRDRAQPIAPVNFVALSKEESVSISSVNSCEATAPIAV</sequence>
<accession>A0A8T2TVJ6</accession>
<evidence type="ECO:0000313" key="11">
    <source>
        <dbReference type="Proteomes" id="UP000825935"/>
    </source>
</evidence>
<feature type="coiled-coil region" evidence="8">
    <location>
        <begin position="460"/>
        <end position="490"/>
    </location>
</feature>
<evidence type="ECO:0000256" key="5">
    <source>
        <dbReference type="ARBA" id="ARBA00022553"/>
    </source>
</evidence>
<dbReference type="Pfam" id="PF03999">
    <property type="entry name" value="MAP65_ASE1"/>
    <property type="match status" value="1"/>
</dbReference>
<keyword evidence="11" id="KW-1185">Reference proteome</keyword>
<evidence type="ECO:0000256" key="9">
    <source>
        <dbReference type="SAM" id="MobiDB-lite"/>
    </source>
</evidence>
<dbReference type="EMBL" id="CM035416">
    <property type="protein sequence ID" value="KAH7426300.1"/>
    <property type="molecule type" value="Genomic_DNA"/>
</dbReference>
<evidence type="ECO:0000256" key="3">
    <source>
        <dbReference type="ARBA" id="ARBA00006187"/>
    </source>
</evidence>
<evidence type="ECO:0000256" key="7">
    <source>
        <dbReference type="ARBA" id="ARBA00023242"/>
    </source>
</evidence>
<gene>
    <name evidence="10" type="ORF">KP509_11G094300</name>
</gene>
<name>A0A8T2TVJ6_CERRI</name>
<keyword evidence="6" id="KW-0493">Microtubule</keyword>
<reference evidence="10" key="1">
    <citation type="submission" date="2021-08" db="EMBL/GenBank/DDBJ databases">
        <title>WGS assembly of Ceratopteris richardii.</title>
        <authorList>
            <person name="Marchant D.B."/>
            <person name="Chen G."/>
            <person name="Jenkins J."/>
            <person name="Shu S."/>
            <person name="Leebens-Mack J."/>
            <person name="Grimwood J."/>
            <person name="Schmutz J."/>
            <person name="Soltis P."/>
            <person name="Soltis D."/>
            <person name="Chen Z.-H."/>
        </authorList>
    </citation>
    <scope>NUCLEOTIDE SEQUENCE</scope>
    <source>
        <strain evidence="10">Whitten #5841</strain>
        <tissue evidence="10">Leaf</tissue>
    </source>
</reference>
<comment type="subcellular location">
    <subcellularLocation>
        <location evidence="2">Cytoplasm</location>
    </subcellularLocation>
    <subcellularLocation>
        <location evidence="1">Nucleus</location>
    </subcellularLocation>
</comment>
<dbReference type="EMBL" id="CM035416">
    <property type="protein sequence ID" value="KAH7426299.1"/>
    <property type="molecule type" value="Genomic_DNA"/>
</dbReference>
<dbReference type="OMA" id="QLHGIYD"/>
<dbReference type="Gene3D" id="1.20.58.1520">
    <property type="match status" value="1"/>
</dbReference>
<dbReference type="OrthoDB" id="642895at2759"/>
<feature type="region of interest" description="Disordered" evidence="9">
    <location>
        <begin position="494"/>
        <end position="521"/>
    </location>
</feature>
<dbReference type="GO" id="GO:0008017">
    <property type="term" value="F:microtubule binding"/>
    <property type="evidence" value="ECO:0007669"/>
    <property type="project" value="InterPro"/>
</dbReference>
<evidence type="ECO:0000256" key="8">
    <source>
        <dbReference type="SAM" id="Coils"/>
    </source>
</evidence>
<dbReference type="AlphaFoldDB" id="A0A8T2TVJ6"/>
<organism evidence="10 11">
    <name type="scientific">Ceratopteris richardii</name>
    <name type="common">Triangle waterfern</name>
    <dbReference type="NCBI Taxonomy" id="49495"/>
    <lineage>
        <taxon>Eukaryota</taxon>
        <taxon>Viridiplantae</taxon>
        <taxon>Streptophyta</taxon>
        <taxon>Embryophyta</taxon>
        <taxon>Tracheophyta</taxon>
        <taxon>Polypodiopsida</taxon>
        <taxon>Polypodiidae</taxon>
        <taxon>Polypodiales</taxon>
        <taxon>Pteridineae</taxon>
        <taxon>Pteridaceae</taxon>
        <taxon>Parkerioideae</taxon>
        <taxon>Ceratopteris</taxon>
    </lineage>
</organism>
<evidence type="ECO:0000256" key="1">
    <source>
        <dbReference type="ARBA" id="ARBA00004123"/>
    </source>
</evidence>
<dbReference type="GO" id="GO:0005634">
    <property type="term" value="C:nucleus"/>
    <property type="evidence" value="ECO:0007669"/>
    <property type="project" value="UniProtKB-SubCell"/>
</dbReference>
<evidence type="ECO:0000256" key="6">
    <source>
        <dbReference type="ARBA" id="ARBA00022701"/>
    </source>
</evidence>
<dbReference type="Proteomes" id="UP000825935">
    <property type="component" value="Chromosome 11"/>
</dbReference>
<evidence type="ECO:0000313" key="10">
    <source>
        <dbReference type="EMBL" id="KAH7426300.1"/>
    </source>
</evidence>
<keyword evidence="8" id="KW-0175">Coiled coil</keyword>
<keyword evidence="7" id="KW-0539">Nucleus</keyword>
<dbReference type="GO" id="GO:0005874">
    <property type="term" value="C:microtubule"/>
    <property type="evidence" value="ECO:0007669"/>
    <property type="project" value="UniProtKB-KW"/>
</dbReference>
<keyword evidence="5" id="KW-0597">Phosphoprotein</keyword>
<evidence type="ECO:0000256" key="4">
    <source>
        <dbReference type="ARBA" id="ARBA00022490"/>
    </source>
</evidence>
<comment type="caution">
    <text evidence="10">The sequence shown here is derived from an EMBL/GenBank/DDBJ whole genome shotgun (WGS) entry which is preliminary data.</text>
</comment>
<dbReference type="FunFam" id="1.20.58.1520:FF:000002">
    <property type="entry name" value="65-kDa microtubule-associated protein 6"/>
    <property type="match status" value="1"/>
</dbReference>
<evidence type="ECO:0000256" key="2">
    <source>
        <dbReference type="ARBA" id="ARBA00004496"/>
    </source>
</evidence>
<dbReference type="PANTHER" id="PTHR19321:SF41">
    <property type="entry name" value="FASCETTO-RELATED"/>
    <property type="match status" value="1"/>
</dbReference>
<dbReference type="InterPro" id="IPR007145">
    <property type="entry name" value="MAP65_Ase1_PRC1"/>
</dbReference>
<dbReference type="PANTHER" id="PTHR19321">
    <property type="entry name" value="PROTEIN REGULATOR OF CYTOKINESIS 1 PRC1-RELATED"/>
    <property type="match status" value="1"/>
</dbReference>
<comment type="similarity">
    <text evidence="3">Belongs to the MAP65/ASE1 family.</text>
</comment>
<protein>
    <submittedName>
        <fullName evidence="10">Uncharacterized protein</fullName>
    </submittedName>
</protein>